<evidence type="ECO:0000313" key="1">
    <source>
        <dbReference type="EMBL" id="KKM90358.1"/>
    </source>
</evidence>
<comment type="caution">
    <text evidence="1">The sequence shown here is derived from an EMBL/GenBank/DDBJ whole genome shotgun (WGS) entry which is preliminary data.</text>
</comment>
<name>A0A0F9LAE1_9ZZZZ</name>
<accession>A0A0F9LAE1</accession>
<protein>
    <submittedName>
        <fullName evidence="1">Uncharacterized protein</fullName>
    </submittedName>
</protein>
<dbReference type="AlphaFoldDB" id="A0A0F9LAE1"/>
<dbReference type="EMBL" id="LAZR01006681">
    <property type="protein sequence ID" value="KKM90358.1"/>
    <property type="molecule type" value="Genomic_DNA"/>
</dbReference>
<proteinExistence type="predicted"/>
<sequence>MASISDIPHALLFPKMSSAFVQWILNMPVPVNTRITLARKWERFTYSRLSTDQWITIGKTRGA</sequence>
<reference evidence="1" key="1">
    <citation type="journal article" date="2015" name="Nature">
        <title>Complex archaea that bridge the gap between prokaryotes and eukaryotes.</title>
        <authorList>
            <person name="Spang A."/>
            <person name="Saw J.H."/>
            <person name="Jorgensen S.L."/>
            <person name="Zaremba-Niedzwiedzka K."/>
            <person name="Martijn J."/>
            <person name="Lind A.E."/>
            <person name="van Eijk R."/>
            <person name="Schleper C."/>
            <person name="Guy L."/>
            <person name="Ettema T.J."/>
        </authorList>
    </citation>
    <scope>NUCLEOTIDE SEQUENCE</scope>
</reference>
<organism evidence="1">
    <name type="scientific">marine sediment metagenome</name>
    <dbReference type="NCBI Taxonomy" id="412755"/>
    <lineage>
        <taxon>unclassified sequences</taxon>
        <taxon>metagenomes</taxon>
        <taxon>ecological metagenomes</taxon>
    </lineage>
</organism>
<gene>
    <name evidence="1" type="ORF">LCGC14_1239530</name>
</gene>